<evidence type="ECO:0000256" key="1">
    <source>
        <dbReference type="SAM" id="SignalP"/>
    </source>
</evidence>
<dbReference type="PRINTS" id="PR01504">
    <property type="entry name" value="PNCREATITSAP"/>
</dbReference>
<reference evidence="4" key="2">
    <citation type="journal article" date="2013" name="Nat. Genet.">
        <title>The genome of the platyfish, Xiphophorus maculatus, provides insights into evolutionary adaptation and several complex traits.</title>
        <authorList>
            <person name="Schartl M."/>
            <person name="Walter R.B."/>
            <person name="Shen Y."/>
            <person name="Garcia T."/>
            <person name="Catchen J."/>
            <person name="Amores A."/>
            <person name="Braasch I."/>
            <person name="Chalopin D."/>
            <person name="Volff J.N."/>
            <person name="Lesch K.P."/>
            <person name="Bisazza A."/>
            <person name="Minx P."/>
            <person name="Hillier L."/>
            <person name="Wilson R.K."/>
            <person name="Fuerstenberg S."/>
            <person name="Boore J."/>
            <person name="Searle S."/>
            <person name="Postlethwait J.H."/>
            <person name="Warren W.C."/>
        </authorList>
    </citation>
    <scope>NUCLEOTIDE SEQUENCE [LARGE SCALE GENOMIC DNA]</scope>
    <source>
        <strain evidence="4">JP 163 A</strain>
    </source>
</reference>
<dbReference type="InterPro" id="IPR001304">
    <property type="entry name" value="C-type_lectin-like"/>
</dbReference>
<dbReference type="HOGENOM" id="CLU_049894_10_1_1"/>
<organism evidence="3 4">
    <name type="scientific">Xiphophorus maculatus</name>
    <name type="common">Southern platyfish</name>
    <name type="synonym">Platypoecilus maculatus</name>
    <dbReference type="NCBI Taxonomy" id="8083"/>
    <lineage>
        <taxon>Eukaryota</taxon>
        <taxon>Metazoa</taxon>
        <taxon>Chordata</taxon>
        <taxon>Craniata</taxon>
        <taxon>Vertebrata</taxon>
        <taxon>Euteleostomi</taxon>
        <taxon>Actinopterygii</taxon>
        <taxon>Neopterygii</taxon>
        <taxon>Teleostei</taxon>
        <taxon>Neoteleostei</taxon>
        <taxon>Acanthomorphata</taxon>
        <taxon>Ovalentaria</taxon>
        <taxon>Atherinomorphae</taxon>
        <taxon>Cyprinodontiformes</taxon>
        <taxon>Poeciliidae</taxon>
        <taxon>Poeciliinae</taxon>
        <taxon>Xiphophorus</taxon>
    </lineage>
</organism>
<dbReference type="SUPFAM" id="SSF56436">
    <property type="entry name" value="C-type lectin-like"/>
    <property type="match status" value="1"/>
</dbReference>
<feature type="chain" id="PRO_5017411699" evidence="1">
    <location>
        <begin position="17"/>
        <end position="169"/>
    </location>
</feature>
<accession>M4B0D9</accession>
<reference evidence="3" key="3">
    <citation type="submission" date="2025-08" db="UniProtKB">
        <authorList>
            <consortium name="Ensembl"/>
        </authorList>
    </citation>
    <scope>IDENTIFICATION</scope>
    <source>
        <strain evidence="3">JP 163 A</strain>
    </source>
</reference>
<dbReference type="SMART" id="SM00034">
    <property type="entry name" value="CLECT"/>
    <property type="match status" value="1"/>
</dbReference>
<reference evidence="3" key="4">
    <citation type="submission" date="2025-09" db="UniProtKB">
        <authorList>
            <consortium name="Ensembl"/>
        </authorList>
    </citation>
    <scope>IDENTIFICATION</scope>
    <source>
        <strain evidence="3">JP 163 A</strain>
    </source>
</reference>
<dbReference type="eggNOG" id="ENOG502T1VW">
    <property type="taxonomic scope" value="Eukaryota"/>
</dbReference>
<dbReference type="InParanoid" id="M4B0D9"/>
<dbReference type="Proteomes" id="UP000002852">
    <property type="component" value="Unassembled WGS sequence"/>
</dbReference>
<dbReference type="AlphaFoldDB" id="M4B0D9"/>
<reference evidence="4" key="1">
    <citation type="submission" date="2012-01" db="EMBL/GenBank/DDBJ databases">
        <authorList>
            <person name="Walter R."/>
            <person name="Schartl M."/>
            <person name="Warren W."/>
        </authorList>
    </citation>
    <scope>NUCLEOTIDE SEQUENCE [LARGE SCALE GENOMIC DNA]</scope>
    <source>
        <strain evidence="4">JP 163 A</strain>
    </source>
</reference>
<keyword evidence="4" id="KW-1185">Reference proteome</keyword>
<feature type="domain" description="C-type lectin" evidence="2">
    <location>
        <begin position="40"/>
        <end position="159"/>
    </location>
</feature>
<dbReference type="Ensembl" id="ENSXMAT00000020212.2">
    <property type="protein sequence ID" value="ENSXMAP00000020184.2"/>
    <property type="gene ID" value="ENSXMAG00000020968.1"/>
</dbReference>
<dbReference type="PROSITE" id="PS50041">
    <property type="entry name" value="C_TYPE_LECTIN_2"/>
    <property type="match status" value="1"/>
</dbReference>
<protein>
    <submittedName>
        <fullName evidence="3">Lactose-binding lectin l-2-like</fullName>
    </submittedName>
</protein>
<dbReference type="InterPro" id="IPR016186">
    <property type="entry name" value="C-type_lectin-like/link_sf"/>
</dbReference>
<dbReference type="PANTHER" id="PTHR22803">
    <property type="entry name" value="MANNOSE, PHOSPHOLIPASE, LECTIN RECEPTOR RELATED"/>
    <property type="match status" value="1"/>
</dbReference>
<feature type="signal peptide" evidence="1">
    <location>
        <begin position="1"/>
        <end position="16"/>
    </location>
</feature>
<dbReference type="InterPro" id="IPR016187">
    <property type="entry name" value="CTDL_fold"/>
</dbReference>
<dbReference type="Pfam" id="PF00059">
    <property type="entry name" value="Lectin_C"/>
    <property type="match status" value="1"/>
</dbReference>
<evidence type="ECO:0000313" key="4">
    <source>
        <dbReference type="Proteomes" id="UP000002852"/>
    </source>
</evidence>
<evidence type="ECO:0000259" key="2">
    <source>
        <dbReference type="PROSITE" id="PS50041"/>
    </source>
</evidence>
<name>M4B0D9_XIPMA</name>
<dbReference type="GeneTree" id="ENSGT00940000162818"/>
<evidence type="ECO:0000313" key="3">
    <source>
        <dbReference type="Ensembl" id="ENSXMAP00000020184.2"/>
    </source>
</evidence>
<keyword evidence="1" id="KW-0732">Signal</keyword>
<proteinExistence type="predicted"/>
<dbReference type="OMA" id="NANIGEH"/>
<sequence>VFSMMWFLFLFGLALAAEPPSNGQELKLLRGGCPLFWFSFEGRCYKYFGSRVTWGEAELLCVSEGANLVSIHSLNEHNFVNFLIKNFDPTQSWTWIGLTDMHKEGGWIWSDGSKYTFSLWNSGQPDNDGGNEHCVHTNYGNNFYFNDRLCFTQLAFVCATRKNLNSRFS</sequence>
<dbReference type="InterPro" id="IPR050111">
    <property type="entry name" value="C-type_lectin/snaclec_domain"/>
</dbReference>
<dbReference type="Gene3D" id="3.10.100.10">
    <property type="entry name" value="Mannose-Binding Protein A, subunit A"/>
    <property type="match status" value="1"/>
</dbReference>